<evidence type="ECO:0000256" key="1">
    <source>
        <dbReference type="ARBA" id="ARBA00012528"/>
    </source>
</evidence>
<comment type="catalytic activity">
    <reaction evidence="2">
        <text>2 GTP = 3',3'-c-di-GMP + 2 diphosphate</text>
        <dbReference type="Rhea" id="RHEA:24898"/>
        <dbReference type="ChEBI" id="CHEBI:33019"/>
        <dbReference type="ChEBI" id="CHEBI:37565"/>
        <dbReference type="ChEBI" id="CHEBI:58805"/>
        <dbReference type="EC" id="2.7.7.65"/>
    </reaction>
</comment>
<dbReference type="EC" id="2.7.7.65" evidence="1"/>
<dbReference type="InterPro" id="IPR029787">
    <property type="entry name" value="Nucleotide_cyclase"/>
</dbReference>
<sequence>MSRLLDHLADLAGHRDRDTLDEAVMRLIDELICPQYVAIHRTVGSLEAPRWLTHVYKRHRGEPYRSYEATRDAGPTVPLESLPYHLTCLQSGEIVRVTQAPAHWLYPLQTDNEIVAVLEVWQLNAPSPEEARILSAVRRYYRHLRGLLDENERDALTGLLNRKSFDETFVRAALQLGNDVPAPQFKADERRRPLRNTRYWLGVVDIDNFKRINDEFGHLMGDEVLLLLGQIMRHSFRHEEHLYRFGGEEFLVLLSGDRPADARQALERLRTTVASHDFPRVGSLTVSIGYTELQPGDTPSAAFERADQAVYKAKRDGRNCCVDFDKLALDHPLAESANTGMVEFF</sequence>
<dbReference type="PANTHER" id="PTHR45138:SF9">
    <property type="entry name" value="DIGUANYLATE CYCLASE DGCM-RELATED"/>
    <property type="match status" value="1"/>
</dbReference>
<dbReference type="SMART" id="SM00267">
    <property type="entry name" value="GGDEF"/>
    <property type="match status" value="1"/>
</dbReference>
<dbReference type="PROSITE" id="PS50887">
    <property type="entry name" value="GGDEF"/>
    <property type="match status" value="1"/>
</dbReference>
<dbReference type="CDD" id="cd01949">
    <property type="entry name" value="GGDEF"/>
    <property type="match status" value="1"/>
</dbReference>
<protein>
    <recommendedName>
        <fullName evidence="1">diguanylate cyclase</fullName>
        <ecNumber evidence="1">2.7.7.65</ecNumber>
    </recommendedName>
</protein>
<dbReference type="Gene3D" id="3.30.70.270">
    <property type="match status" value="1"/>
</dbReference>
<dbReference type="SUPFAM" id="SSF55073">
    <property type="entry name" value="Nucleotide cyclase"/>
    <property type="match status" value="1"/>
</dbReference>
<evidence type="ECO:0000313" key="4">
    <source>
        <dbReference type="EMBL" id="MBQ0937236.1"/>
    </source>
</evidence>
<evidence type="ECO:0000256" key="2">
    <source>
        <dbReference type="ARBA" id="ARBA00034247"/>
    </source>
</evidence>
<evidence type="ECO:0000259" key="3">
    <source>
        <dbReference type="PROSITE" id="PS50887"/>
    </source>
</evidence>
<organism evidence="4 5">
    <name type="scientific">Ideonella paludis</name>
    <dbReference type="NCBI Taxonomy" id="1233411"/>
    <lineage>
        <taxon>Bacteria</taxon>
        <taxon>Pseudomonadati</taxon>
        <taxon>Pseudomonadota</taxon>
        <taxon>Betaproteobacteria</taxon>
        <taxon>Burkholderiales</taxon>
        <taxon>Sphaerotilaceae</taxon>
        <taxon>Ideonella</taxon>
    </lineage>
</organism>
<dbReference type="InterPro" id="IPR043128">
    <property type="entry name" value="Rev_trsase/Diguanyl_cyclase"/>
</dbReference>
<dbReference type="Proteomes" id="UP000672097">
    <property type="component" value="Unassembled WGS sequence"/>
</dbReference>
<keyword evidence="5" id="KW-1185">Reference proteome</keyword>
<reference evidence="4 5" key="1">
    <citation type="submission" date="2021-04" db="EMBL/GenBank/DDBJ databases">
        <title>The genome sequence of type strain Ideonella paludis KCTC 32238.</title>
        <authorList>
            <person name="Liu Y."/>
        </authorList>
    </citation>
    <scope>NUCLEOTIDE SEQUENCE [LARGE SCALE GENOMIC DNA]</scope>
    <source>
        <strain evidence="4 5">KCTC 32238</strain>
    </source>
</reference>
<dbReference type="Pfam" id="PF00990">
    <property type="entry name" value="GGDEF"/>
    <property type="match status" value="1"/>
</dbReference>
<dbReference type="InterPro" id="IPR050469">
    <property type="entry name" value="Diguanylate_Cyclase"/>
</dbReference>
<gene>
    <name evidence="4" type="ORF">KAK11_18060</name>
</gene>
<accession>A0ABS5E2I1</accession>
<dbReference type="PANTHER" id="PTHR45138">
    <property type="entry name" value="REGULATORY COMPONENTS OF SENSORY TRANSDUCTION SYSTEM"/>
    <property type="match status" value="1"/>
</dbReference>
<feature type="domain" description="GGDEF" evidence="3">
    <location>
        <begin position="197"/>
        <end position="326"/>
    </location>
</feature>
<dbReference type="EMBL" id="JAGQDG010000007">
    <property type="protein sequence ID" value="MBQ0937236.1"/>
    <property type="molecule type" value="Genomic_DNA"/>
</dbReference>
<dbReference type="NCBIfam" id="TIGR00254">
    <property type="entry name" value="GGDEF"/>
    <property type="match status" value="1"/>
</dbReference>
<name>A0ABS5E2I1_9BURK</name>
<comment type="caution">
    <text evidence="4">The sequence shown here is derived from an EMBL/GenBank/DDBJ whole genome shotgun (WGS) entry which is preliminary data.</text>
</comment>
<dbReference type="RefSeq" id="WP_210810710.1">
    <property type="nucleotide sequence ID" value="NZ_JAGQDG010000007.1"/>
</dbReference>
<dbReference type="InterPro" id="IPR000160">
    <property type="entry name" value="GGDEF_dom"/>
</dbReference>
<evidence type="ECO:0000313" key="5">
    <source>
        <dbReference type="Proteomes" id="UP000672097"/>
    </source>
</evidence>
<proteinExistence type="predicted"/>